<protein>
    <submittedName>
        <fullName evidence="10">Ion transporter</fullName>
    </submittedName>
</protein>
<reference evidence="10" key="1">
    <citation type="submission" date="2021-04" db="EMBL/GenBank/DDBJ databases">
        <authorList>
            <person name="Zhang D.-C."/>
        </authorList>
    </citation>
    <scope>NUCLEOTIDE SEQUENCE</scope>
    <source>
        <strain evidence="10">CGMCC 1.15697</strain>
    </source>
</reference>
<dbReference type="Gene3D" id="1.20.120.350">
    <property type="entry name" value="Voltage-gated potassium channels. Chain C"/>
    <property type="match status" value="1"/>
</dbReference>
<gene>
    <name evidence="10" type="ORF">KAJ83_02990</name>
</gene>
<feature type="transmembrane region" description="Helical" evidence="8">
    <location>
        <begin position="179"/>
        <end position="199"/>
    </location>
</feature>
<keyword evidence="2" id="KW-0813">Transport</keyword>
<dbReference type="Proteomes" id="UP000672602">
    <property type="component" value="Unassembled WGS sequence"/>
</dbReference>
<evidence type="ECO:0000256" key="5">
    <source>
        <dbReference type="ARBA" id="ARBA00023065"/>
    </source>
</evidence>
<feature type="transmembrane region" description="Helical" evidence="8">
    <location>
        <begin position="58"/>
        <end position="78"/>
    </location>
</feature>
<comment type="subcellular location">
    <subcellularLocation>
        <location evidence="1">Membrane</location>
        <topology evidence="1">Multi-pass membrane protein</topology>
    </subcellularLocation>
</comment>
<keyword evidence="5" id="KW-0406">Ion transport</keyword>
<keyword evidence="11" id="KW-1185">Reference proteome</keyword>
<dbReference type="InterPro" id="IPR003938">
    <property type="entry name" value="K_chnl_volt-dep_EAG/ELK/ERG"/>
</dbReference>
<feature type="transmembrane region" description="Helical" evidence="8">
    <location>
        <begin position="33"/>
        <end position="52"/>
    </location>
</feature>
<evidence type="ECO:0000256" key="7">
    <source>
        <dbReference type="ARBA" id="ARBA00023303"/>
    </source>
</evidence>
<evidence type="ECO:0000256" key="1">
    <source>
        <dbReference type="ARBA" id="ARBA00004141"/>
    </source>
</evidence>
<dbReference type="Gene3D" id="1.10.287.70">
    <property type="match status" value="1"/>
</dbReference>
<keyword evidence="6 8" id="KW-0472">Membrane</keyword>
<name>A0A8J7RZK4_9PROT</name>
<dbReference type="InterPro" id="IPR027359">
    <property type="entry name" value="Volt_channel_dom_sf"/>
</dbReference>
<dbReference type="RefSeq" id="WP_210680519.1">
    <property type="nucleotide sequence ID" value="NZ_JAGMWN010000001.1"/>
</dbReference>
<feature type="transmembrane region" description="Helical" evidence="8">
    <location>
        <begin position="205"/>
        <end position="223"/>
    </location>
</feature>
<accession>A0A8J7RZK4</accession>
<feature type="transmembrane region" description="Helical" evidence="8">
    <location>
        <begin position="90"/>
        <end position="108"/>
    </location>
</feature>
<evidence type="ECO:0000259" key="9">
    <source>
        <dbReference type="Pfam" id="PF07885"/>
    </source>
</evidence>
<evidence type="ECO:0000256" key="3">
    <source>
        <dbReference type="ARBA" id="ARBA00022692"/>
    </source>
</evidence>
<evidence type="ECO:0000313" key="11">
    <source>
        <dbReference type="Proteomes" id="UP000672602"/>
    </source>
</evidence>
<dbReference type="PANTHER" id="PTHR11537:SF254">
    <property type="entry name" value="POTASSIUM VOLTAGE-GATED CHANNEL PROTEIN SHAB"/>
    <property type="match status" value="1"/>
</dbReference>
<evidence type="ECO:0000256" key="4">
    <source>
        <dbReference type="ARBA" id="ARBA00022989"/>
    </source>
</evidence>
<evidence type="ECO:0000256" key="2">
    <source>
        <dbReference type="ARBA" id="ARBA00022448"/>
    </source>
</evidence>
<dbReference type="Pfam" id="PF07885">
    <property type="entry name" value="Ion_trans_2"/>
    <property type="match status" value="1"/>
</dbReference>
<keyword evidence="7" id="KW-0407">Ion channel</keyword>
<dbReference type="PANTHER" id="PTHR11537">
    <property type="entry name" value="VOLTAGE-GATED POTASSIUM CHANNEL"/>
    <property type="match status" value="1"/>
</dbReference>
<dbReference type="PRINTS" id="PR01463">
    <property type="entry name" value="EAGCHANLFMLY"/>
</dbReference>
<organism evidence="10 11">
    <name type="scientific">Marivibrio halodurans</name>
    <dbReference type="NCBI Taxonomy" id="2039722"/>
    <lineage>
        <taxon>Bacteria</taxon>
        <taxon>Pseudomonadati</taxon>
        <taxon>Pseudomonadota</taxon>
        <taxon>Alphaproteobacteria</taxon>
        <taxon>Rhodospirillales</taxon>
        <taxon>Rhodospirillaceae</taxon>
        <taxon>Marivibrio</taxon>
    </lineage>
</organism>
<evidence type="ECO:0000256" key="8">
    <source>
        <dbReference type="SAM" id="Phobius"/>
    </source>
</evidence>
<dbReference type="InterPro" id="IPR013099">
    <property type="entry name" value="K_chnl_dom"/>
</dbReference>
<keyword evidence="3 8" id="KW-0812">Transmembrane</keyword>
<proteinExistence type="predicted"/>
<dbReference type="GO" id="GO:0005249">
    <property type="term" value="F:voltage-gated potassium channel activity"/>
    <property type="evidence" value="ECO:0007669"/>
    <property type="project" value="InterPro"/>
</dbReference>
<dbReference type="SUPFAM" id="SSF81324">
    <property type="entry name" value="Voltage-gated potassium channels"/>
    <property type="match status" value="1"/>
</dbReference>
<evidence type="ECO:0000313" key="10">
    <source>
        <dbReference type="EMBL" id="MBP5855958.1"/>
    </source>
</evidence>
<comment type="caution">
    <text evidence="10">The sequence shown here is derived from an EMBL/GenBank/DDBJ whole genome shotgun (WGS) entry which is preliminary data.</text>
</comment>
<keyword evidence="4 8" id="KW-1133">Transmembrane helix</keyword>
<sequence length="266" mass="29824">MLGSSMAQEETRLRTAVTRLYNGRSRRAAMFRYGLIVFDIFTIVFFIVTAPLDATPAIYLADFVIGSVILADFLARLWIAPSKTRMLRQIYTLADLLVIVSLLAAPFLSESLAFLRVLRSLRLLHSYHVLRDLRREAPVFRRHEDVIVSAVNLAVFIFVTTALVYVLQFGDNPQIASYVDALYFTVATLTTTGFGDIVLDTTTGRILSVVIMVVGVALFLRLAQTVFRPEKVRHTCPDCGLTRHEPDAVHCKHCGRTLKIETEGES</sequence>
<dbReference type="AlphaFoldDB" id="A0A8J7RZK4"/>
<dbReference type="GO" id="GO:0008076">
    <property type="term" value="C:voltage-gated potassium channel complex"/>
    <property type="evidence" value="ECO:0007669"/>
    <property type="project" value="InterPro"/>
</dbReference>
<evidence type="ECO:0000256" key="6">
    <source>
        <dbReference type="ARBA" id="ARBA00023136"/>
    </source>
</evidence>
<dbReference type="EMBL" id="JAGMWN010000001">
    <property type="protein sequence ID" value="MBP5855958.1"/>
    <property type="molecule type" value="Genomic_DNA"/>
</dbReference>
<feature type="transmembrane region" description="Helical" evidence="8">
    <location>
        <begin position="146"/>
        <end position="167"/>
    </location>
</feature>
<dbReference type="GO" id="GO:0001508">
    <property type="term" value="P:action potential"/>
    <property type="evidence" value="ECO:0007669"/>
    <property type="project" value="TreeGrafter"/>
</dbReference>
<dbReference type="InterPro" id="IPR028325">
    <property type="entry name" value="VG_K_chnl"/>
</dbReference>
<feature type="domain" description="Potassium channel" evidence="9">
    <location>
        <begin position="154"/>
        <end position="227"/>
    </location>
</feature>